<evidence type="ECO:0000259" key="4">
    <source>
        <dbReference type="PROSITE" id="PS50075"/>
    </source>
</evidence>
<dbReference type="InterPro" id="IPR001242">
    <property type="entry name" value="Condensation_dom"/>
</dbReference>
<organism evidence="5 6">
    <name type="scientific">Setomelanomma holmii</name>
    <dbReference type="NCBI Taxonomy" id="210430"/>
    <lineage>
        <taxon>Eukaryota</taxon>
        <taxon>Fungi</taxon>
        <taxon>Dikarya</taxon>
        <taxon>Ascomycota</taxon>
        <taxon>Pezizomycotina</taxon>
        <taxon>Dothideomycetes</taxon>
        <taxon>Pleosporomycetidae</taxon>
        <taxon>Pleosporales</taxon>
        <taxon>Pleosporineae</taxon>
        <taxon>Phaeosphaeriaceae</taxon>
        <taxon>Setomelanomma</taxon>
    </lineage>
</organism>
<evidence type="ECO:0000313" key="6">
    <source>
        <dbReference type="Proteomes" id="UP000799777"/>
    </source>
</evidence>
<dbReference type="InterPro" id="IPR020845">
    <property type="entry name" value="AMP-binding_CS"/>
</dbReference>
<dbReference type="PROSITE" id="PS00455">
    <property type="entry name" value="AMP_BINDING"/>
    <property type="match status" value="1"/>
</dbReference>
<dbReference type="OrthoDB" id="416786at2759"/>
<dbReference type="GO" id="GO:0043041">
    <property type="term" value="P:amino acid activation for nonribosomal peptide biosynthetic process"/>
    <property type="evidence" value="ECO:0007669"/>
    <property type="project" value="TreeGrafter"/>
</dbReference>
<name>A0A9P4LG53_9PLEO</name>
<accession>A0A9P4LG53</accession>
<comment type="caution">
    <text evidence="5">The sequence shown here is derived from an EMBL/GenBank/DDBJ whole genome shotgun (WGS) entry which is preliminary data.</text>
</comment>
<dbReference type="InterPro" id="IPR036736">
    <property type="entry name" value="ACP-like_sf"/>
</dbReference>
<dbReference type="SUPFAM" id="SSF47336">
    <property type="entry name" value="ACP-like"/>
    <property type="match status" value="1"/>
</dbReference>
<dbReference type="InterPro" id="IPR000873">
    <property type="entry name" value="AMP-dep_synth/lig_dom"/>
</dbReference>
<dbReference type="GO" id="GO:0031177">
    <property type="term" value="F:phosphopantetheine binding"/>
    <property type="evidence" value="ECO:0007669"/>
    <property type="project" value="TreeGrafter"/>
</dbReference>
<dbReference type="InterPro" id="IPR010071">
    <property type="entry name" value="AA_adenyl_dom"/>
</dbReference>
<dbReference type="NCBIfam" id="TIGR01733">
    <property type="entry name" value="AA-adenyl-dom"/>
    <property type="match status" value="1"/>
</dbReference>
<dbReference type="Gene3D" id="3.40.50.980">
    <property type="match status" value="2"/>
</dbReference>
<sequence>MNIQYSTAALSETAASRLAKSLVQAIRAVCENVDQPLGQLRLLSAEDKEQFRRWNSTMPPRAERCVHDLVLDKMATQPTAPAISAWDGEMTYGQLENASRQLAHRLVKLGVGPEVMVGLCMDKSKWGVVAMLAILRAGGAVVPLGVQHPLSRIQGIVNDTAAPLVLVDRSHEQRLAELTALTQLLTVDSFFDDPSTVNATTLDELCPSVRPEHVAWVIYTSGSTGTPKGVVLDHGALTTSIYHHGRRLDIQPRDRLLQFAAFTFDAAIQEIITTLSWGACICVPSEDDRVNRLTYYLTEARVTIATLTSTVAALVQPQDTPTVRTLILMGEAVQAKVVDQWIEHADIINAYGPSECCIHSTCNKVKDSSVALNIGTAIAGGTWVVNPANIGQLVPLGAPGELLIEGPLLARGYLNDPDKTAAAFVTDPTFVQELGLSPGRRMYRTGDLVRQNTDGSLTYLGRRDTQVKIRGQRVEIGEIEYYIGKQAGVHDAVVLYMRKGPLANRLVASVVLGENWAAGRHENATVQRISEEHKESAQLQLRDAQLGLSKRVMHYMVPSIWIPLAAVAVGASGKTDRLALTRWVDSLSPDEIADLTGTEEAEDADAMPATHVERQLQQAWSQVLSVPLSRIRRTSSFLSLGGDSITSMQLVVACSALGLVVTVRAILLSPSLAALALETRPVQLEDLSRALDAVVAKHAMLRARFQHTAAAGWQQWIQKELDGSYRFRAHQVADRTALAAVTRASKCSLDLACGPVFAADLIETAGMQTLHMTAHHLVIDLVSWRILLRELEDLLLQRAPLNPHALSFPRWIEQQHLLANAARANGNTKPSLPHDVPAASWDYWGLSPGQYTGADTVEVKVELDEATTNVLFGDANLPLRSEPVELMLAALFHSFAHVFPDRAVPAVFVEGHGRIADEEDDSTLAAETVGWFTTMTPLHVPISEGLPGLVDTLRHVKDRRRAVPEHGMRYFRERFLHASGPNTFAHHRPMEVLFNYMGRFQQAE</sequence>
<dbReference type="InterPro" id="IPR045851">
    <property type="entry name" value="AMP-bd_C_sf"/>
</dbReference>
<dbReference type="Pfam" id="PF00668">
    <property type="entry name" value="Condensation"/>
    <property type="match status" value="1"/>
</dbReference>
<protein>
    <submittedName>
        <fullName evidence="5">Amino acid adenylation</fullName>
    </submittedName>
</protein>
<evidence type="ECO:0000313" key="5">
    <source>
        <dbReference type="EMBL" id="KAF2022889.1"/>
    </source>
</evidence>
<dbReference type="AlphaFoldDB" id="A0A9P4LG53"/>
<dbReference type="FunFam" id="3.40.50.980:FF:000001">
    <property type="entry name" value="Non-ribosomal peptide synthetase"/>
    <property type="match status" value="1"/>
</dbReference>
<dbReference type="EMBL" id="ML978414">
    <property type="protein sequence ID" value="KAF2022889.1"/>
    <property type="molecule type" value="Genomic_DNA"/>
</dbReference>
<dbReference type="Gene3D" id="3.30.559.30">
    <property type="entry name" value="Nonribosomal peptide synthetase, condensation domain"/>
    <property type="match status" value="2"/>
</dbReference>
<proteinExistence type="predicted"/>
<dbReference type="CDD" id="cd05918">
    <property type="entry name" value="A_NRPS_SidN3_like"/>
    <property type="match status" value="1"/>
</dbReference>
<feature type="domain" description="Carrier" evidence="4">
    <location>
        <begin position="607"/>
        <end position="683"/>
    </location>
</feature>
<dbReference type="Pfam" id="PF00550">
    <property type="entry name" value="PP-binding"/>
    <property type="match status" value="1"/>
</dbReference>
<dbReference type="GO" id="GO:0044550">
    <property type="term" value="P:secondary metabolite biosynthetic process"/>
    <property type="evidence" value="ECO:0007669"/>
    <property type="project" value="TreeGrafter"/>
</dbReference>
<dbReference type="PROSITE" id="PS50075">
    <property type="entry name" value="CARRIER"/>
    <property type="match status" value="1"/>
</dbReference>
<gene>
    <name evidence="5" type="ORF">EK21DRAFT_82102</name>
</gene>
<evidence type="ECO:0000256" key="2">
    <source>
        <dbReference type="ARBA" id="ARBA00022553"/>
    </source>
</evidence>
<dbReference type="Gene3D" id="2.30.38.10">
    <property type="entry name" value="Luciferase, Domain 3"/>
    <property type="match status" value="1"/>
</dbReference>
<dbReference type="PANTHER" id="PTHR45527:SF15">
    <property type="entry name" value="NONRIBOSOMAL PEPTIDE SYNTHETASE EASA-RELATED"/>
    <property type="match status" value="1"/>
</dbReference>
<dbReference type="Gene3D" id="1.10.1200.10">
    <property type="entry name" value="ACP-like"/>
    <property type="match status" value="1"/>
</dbReference>
<dbReference type="Proteomes" id="UP000799777">
    <property type="component" value="Unassembled WGS sequence"/>
</dbReference>
<evidence type="ECO:0000256" key="3">
    <source>
        <dbReference type="ARBA" id="ARBA00022598"/>
    </source>
</evidence>
<keyword evidence="6" id="KW-1185">Reference proteome</keyword>
<dbReference type="SUPFAM" id="SSF52777">
    <property type="entry name" value="CoA-dependent acyltransferases"/>
    <property type="match status" value="2"/>
</dbReference>
<reference evidence="5" key="1">
    <citation type="journal article" date="2020" name="Stud. Mycol.">
        <title>101 Dothideomycetes genomes: a test case for predicting lifestyles and emergence of pathogens.</title>
        <authorList>
            <person name="Haridas S."/>
            <person name="Albert R."/>
            <person name="Binder M."/>
            <person name="Bloem J."/>
            <person name="Labutti K."/>
            <person name="Salamov A."/>
            <person name="Andreopoulos B."/>
            <person name="Baker S."/>
            <person name="Barry K."/>
            <person name="Bills G."/>
            <person name="Bluhm B."/>
            <person name="Cannon C."/>
            <person name="Castanera R."/>
            <person name="Culley D."/>
            <person name="Daum C."/>
            <person name="Ezra D."/>
            <person name="Gonzalez J."/>
            <person name="Henrissat B."/>
            <person name="Kuo A."/>
            <person name="Liang C."/>
            <person name="Lipzen A."/>
            <person name="Lutzoni F."/>
            <person name="Magnuson J."/>
            <person name="Mondo S."/>
            <person name="Nolan M."/>
            <person name="Ohm R."/>
            <person name="Pangilinan J."/>
            <person name="Park H.-J."/>
            <person name="Ramirez L."/>
            <person name="Alfaro M."/>
            <person name="Sun H."/>
            <person name="Tritt A."/>
            <person name="Yoshinaga Y."/>
            <person name="Zwiers L.-H."/>
            <person name="Turgeon B."/>
            <person name="Goodwin S."/>
            <person name="Spatafora J."/>
            <person name="Crous P."/>
            <person name="Grigoriev I."/>
        </authorList>
    </citation>
    <scope>NUCLEOTIDE SEQUENCE</scope>
    <source>
        <strain evidence="5">CBS 110217</strain>
    </source>
</reference>
<dbReference type="PANTHER" id="PTHR45527">
    <property type="entry name" value="NONRIBOSOMAL PEPTIDE SYNTHETASE"/>
    <property type="match status" value="1"/>
</dbReference>
<dbReference type="Gene3D" id="3.30.559.10">
    <property type="entry name" value="Chloramphenicol acetyltransferase-like domain"/>
    <property type="match status" value="1"/>
</dbReference>
<feature type="non-terminal residue" evidence="5">
    <location>
        <position position="1004"/>
    </location>
</feature>
<evidence type="ECO:0000256" key="1">
    <source>
        <dbReference type="ARBA" id="ARBA00022450"/>
    </source>
</evidence>
<keyword evidence="3" id="KW-0436">Ligase</keyword>
<dbReference type="SUPFAM" id="SSF56801">
    <property type="entry name" value="Acetyl-CoA synthetase-like"/>
    <property type="match status" value="1"/>
</dbReference>
<dbReference type="Pfam" id="PF00501">
    <property type="entry name" value="AMP-binding"/>
    <property type="match status" value="1"/>
</dbReference>
<keyword evidence="2" id="KW-0597">Phosphoprotein</keyword>
<dbReference type="GO" id="GO:0005737">
    <property type="term" value="C:cytoplasm"/>
    <property type="evidence" value="ECO:0007669"/>
    <property type="project" value="TreeGrafter"/>
</dbReference>
<dbReference type="FunFam" id="3.40.50.12780:FF:000014">
    <property type="entry name" value="Nonribosomal peptide synthetase 1"/>
    <property type="match status" value="1"/>
</dbReference>
<dbReference type="Gene3D" id="3.30.300.30">
    <property type="match status" value="1"/>
</dbReference>
<dbReference type="InterPro" id="IPR009081">
    <property type="entry name" value="PP-bd_ACP"/>
</dbReference>
<dbReference type="FunFam" id="3.30.300.30:FF:000015">
    <property type="entry name" value="Nonribosomal peptide synthase SidD"/>
    <property type="match status" value="1"/>
</dbReference>
<dbReference type="GO" id="GO:0016874">
    <property type="term" value="F:ligase activity"/>
    <property type="evidence" value="ECO:0007669"/>
    <property type="project" value="UniProtKB-KW"/>
</dbReference>
<keyword evidence="1" id="KW-0596">Phosphopantetheine</keyword>
<dbReference type="InterPro" id="IPR023213">
    <property type="entry name" value="CAT-like_dom_sf"/>
</dbReference>